<evidence type="ECO:0000256" key="2">
    <source>
        <dbReference type="ARBA" id="ARBA00022679"/>
    </source>
</evidence>
<gene>
    <name evidence="5" type="ORF">JMUB3936_1744</name>
</gene>
<dbReference type="PANTHER" id="PTHR43464">
    <property type="entry name" value="METHYLTRANSFERASE"/>
    <property type="match status" value="1"/>
</dbReference>
<dbReference type="CDD" id="cd02440">
    <property type="entry name" value="AdoMet_MTases"/>
    <property type="match status" value="1"/>
</dbReference>
<evidence type="ECO:0000313" key="5">
    <source>
        <dbReference type="EMBL" id="BBM55450.1"/>
    </source>
</evidence>
<evidence type="ECO:0000256" key="1">
    <source>
        <dbReference type="ARBA" id="ARBA00022603"/>
    </source>
</evidence>
<dbReference type="Pfam" id="PF13489">
    <property type="entry name" value="Methyltransf_23"/>
    <property type="match status" value="1"/>
</dbReference>
<evidence type="ECO:0000256" key="3">
    <source>
        <dbReference type="ARBA" id="ARBA00022691"/>
    </source>
</evidence>
<dbReference type="GO" id="GO:0032259">
    <property type="term" value="P:methylation"/>
    <property type="evidence" value="ECO:0007669"/>
    <property type="project" value="UniProtKB-KW"/>
</dbReference>
<keyword evidence="2 5" id="KW-0808">Transferase</keyword>
<dbReference type="InterPro" id="IPR029063">
    <property type="entry name" value="SAM-dependent_MTases_sf"/>
</dbReference>
<dbReference type="Gene3D" id="3.40.50.150">
    <property type="entry name" value="Vaccinia Virus protein VP39"/>
    <property type="match status" value="1"/>
</dbReference>
<feature type="coiled-coil region" evidence="4">
    <location>
        <begin position="59"/>
        <end position="86"/>
    </location>
</feature>
<dbReference type="Proteomes" id="UP000321944">
    <property type="component" value="Chromosome"/>
</dbReference>
<dbReference type="Gene3D" id="2.20.25.110">
    <property type="entry name" value="S-adenosyl-L-methionine-dependent methyltransferases"/>
    <property type="match status" value="1"/>
</dbReference>
<evidence type="ECO:0000313" key="6">
    <source>
        <dbReference type="Proteomes" id="UP000321944"/>
    </source>
</evidence>
<keyword evidence="3" id="KW-0949">S-adenosyl-L-methionine</keyword>
<proteinExistence type="predicted"/>
<evidence type="ECO:0000256" key="4">
    <source>
        <dbReference type="SAM" id="Coils"/>
    </source>
</evidence>
<name>A0A510KUR0_9FUSO</name>
<keyword evidence="4" id="KW-0175">Coiled coil</keyword>
<dbReference type="PANTHER" id="PTHR43464:SF19">
    <property type="entry name" value="UBIQUINONE BIOSYNTHESIS O-METHYLTRANSFERASE, MITOCHONDRIAL"/>
    <property type="match status" value="1"/>
</dbReference>
<sequence length="262" mass="31406">MHKQFAEIYDIFMKYVDYDGWYNFLKRFIKTKGTILDLGCGTGEFILRFLEDGFSVVGVDLSEKMLEVAEKKLEKKRLNGQKLGKEKFGKDKYKLVKENIINFENTVDFENNKNGSLYQADYIVCNFDTVNYLKDEKEFLKFIEKCNKNLKKDGFLIFDAVTEDIFEEIFENDIFLDEEPEYTSIWRHEKLSKRKHLIEIDLFIRENENDNLFRKYNEIQKKFIYDPEWIIKTVQNKGFEIFDTASNPEFGESRIFFILKKL</sequence>
<keyword evidence="1 5" id="KW-0489">Methyltransferase</keyword>
<dbReference type="AlphaFoldDB" id="A0A510KUR0"/>
<accession>A0A510KUR0</accession>
<reference evidence="5 6" key="1">
    <citation type="submission" date="2019-07" db="EMBL/GenBank/DDBJ databases">
        <title>Complete Genome Sequence of Leptotrichia wadei Strain JMUB3936.</title>
        <authorList>
            <person name="Watanabe S."/>
            <person name="Cui L."/>
        </authorList>
    </citation>
    <scope>NUCLEOTIDE SEQUENCE [LARGE SCALE GENOMIC DNA]</scope>
    <source>
        <strain evidence="5 6">JMUB3936</strain>
    </source>
</reference>
<protein>
    <submittedName>
        <fullName evidence="5">Type 11 methyltransferase</fullName>
    </submittedName>
</protein>
<dbReference type="RefSeq" id="WP_147004133.1">
    <property type="nucleotide sequence ID" value="NZ_AP019841.1"/>
</dbReference>
<dbReference type="GO" id="GO:0008168">
    <property type="term" value="F:methyltransferase activity"/>
    <property type="evidence" value="ECO:0007669"/>
    <property type="project" value="UniProtKB-KW"/>
</dbReference>
<dbReference type="EMBL" id="AP019841">
    <property type="protein sequence ID" value="BBM55450.1"/>
    <property type="molecule type" value="Genomic_DNA"/>
</dbReference>
<dbReference type="SUPFAM" id="SSF53335">
    <property type="entry name" value="S-adenosyl-L-methionine-dependent methyltransferases"/>
    <property type="match status" value="1"/>
</dbReference>
<dbReference type="OrthoDB" id="9811589at2"/>
<organism evidence="5 6">
    <name type="scientific">Leptotrichia wadei</name>
    <dbReference type="NCBI Taxonomy" id="157687"/>
    <lineage>
        <taxon>Bacteria</taxon>
        <taxon>Fusobacteriati</taxon>
        <taxon>Fusobacteriota</taxon>
        <taxon>Fusobacteriia</taxon>
        <taxon>Fusobacteriales</taxon>
        <taxon>Leptotrichiaceae</taxon>
        <taxon>Leptotrichia</taxon>
    </lineage>
</organism>